<dbReference type="GO" id="GO:0005737">
    <property type="term" value="C:cytoplasm"/>
    <property type="evidence" value="ECO:0007669"/>
    <property type="project" value="TreeGrafter"/>
</dbReference>
<evidence type="ECO:0000313" key="4">
    <source>
        <dbReference type="Proteomes" id="UP000556084"/>
    </source>
</evidence>
<evidence type="ECO:0000256" key="1">
    <source>
        <dbReference type="ARBA" id="ARBA00023002"/>
    </source>
</evidence>
<dbReference type="Proteomes" id="UP000556084">
    <property type="component" value="Unassembled WGS sequence"/>
</dbReference>
<dbReference type="InterPro" id="IPR023210">
    <property type="entry name" value="NADP_OxRdtase_dom"/>
</dbReference>
<dbReference type="Pfam" id="PF00248">
    <property type="entry name" value="Aldo_ket_red"/>
    <property type="match status" value="1"/>
</dbReference>
<protein>
    <submittedName>
        <fullName evidence="3">Aryl-alcohol dehydrogenase-like predicted oxidoreductase</fullName>
    </submittedName>
</protein>
<dbReference type="InterPro" id="IPR050791">
    <property type="entry name" value="Aldo-Keto_reductase"/>
</dbReference>
<keyword evidence="4" id="KW-1185">Reference proteome</keyword>
<dbReference type="CDD" id="cd19076">
    <property type="entry name" value="AKR_AKR13A_13D"/>
    <property type="match status" value="1"/>
</dbReference>
<gene>
    <name evidence="3" type="ORF">FHS39_001615</name>
</gene>
<proteinExistence type="predicted"/>
<sequence length="342" mass="37056">MSNDKIANVALGNGGPLVGVQGLGCMGMSFAYGPTTDEGEARATLERALELGVTLYDTADMYGLGENEKFISPFIRANRENVVLATKFAIAPDPEDPTNTSKRTIRNDRAYIRQAVEGSLKRLGVDEIDLYYMHRRNPEVPLEESVGTMAELVAEGKVKHLGLSEVTGSELREAHAIHPIAAVQSEWSLFSRDIEKSVVPTAKELGVALVPYSPLGRGFLTGAFVNADKELSSDDWRRTQPRFTGDNAEANAALLEPLRTIAEARGLTPAQVALAWVQQRAQVHGLTVVPIPGTRRRSRLEENLGATRVELGAEELAALEPIAGKVSGGRYADMSFTSADRE</sequence>
<comment type="caution">
    <text evidence="3">The sequence shown here is derived from an EMBL/GenBank/DDBJ whole genome shotgun (WGS) entry which is preliminary data.</text>
</comment>
<keyword evidence="1" id="KW-0560">Oxidoreductase</keyword>
<feature type="domain" description="NADP-dependent oxidoreductase" evidence="2">
    <location>
        <begin position="23"/>
        <end position="320"/>
    </location>
</feature>
<dbReference type="InterPro" id="IPR036812">
    <property type="entry name" value="NAD(P)_OxRdtase_dom_sf"/>
</dbReference>
<organism evidence="3 4">
    <name type="scientific">Streptomyces olivoverticillatus</name>
    <dbReference type="NCBI Taxonomy" id="66427"/>
    <lineage>
        <taxon>Bacteria</taxon>
        <taxon>Bacillati</taxon>
        <taxon>Actinomycetota</taxon>
        <taxon>Actinomycetes</taxon>
        <taxon>Kitasatosporales</taxon>
        <taxon>Streptomycetaceae</taxon>
        <taxon>Streptomyces</taxon>
    </lineage>
</organism>
<dbReference type="SUPFAM" id="SSF51430">
    <property type="entry name" value="NAD(P)-linked oxidoreductase"/>
    <property type="match status" value="1"/>
</dbReference>
<evidence type="ECO:0000313" key="3">
    <source>
        <dbReference type="EMBL" id="MBB4892604.1"/>
    </source>
</evidence>
<reference evidence="3 4" key="1">
    <citation type="submission" date="2020-08" db="EMBL/GenBank/DDBJ databases">
        <title>Genomic Encyclopedia of Type Strains, Phase III (KMG-III): the genomes of soil and plant-associated and newly described type strains.</title>
        <authorList>
            <person name="Whitman W."/>
        </authorList>
    </citation>
    <scope>NUCLEOTIDE SEQUENCE [LARGE SCALE GENOMIC DNA]</scope>
    <source>
        <strain evidence="3 4">CECT 3266</strain>
    </source>
</reference>
<accession>A0A7W7LM36</accession>
<dbReference type="Gene3D" id="3.20.20.100">
    <property type="entry name" value="NADP-dependent oxidoreductase domain"/>
    <property type="match status" value="1"/>
</dbReference>
<dbReference type="AlphaFoldDB" id="A0A7W7LM36"/>
<dbReference type="PANTHER" id="PTHR43625:SF77">
    <property type="entry name" value="ALDO-KETO REDUCTASE"/>
    <property type="match status" value="1"/>
</dbReference>
<dbReference type="GO" id="GO:0016491">
    <property type="term" value="F:oxidoreductase activity"/>
    <property type="evidence" value="ECO:0007669"/>
    <property type="project" value="UniProtKB-KW"/>
</dbReference>
<dbReference type="RefSeq" id="WP_184347751.1">
    <property type="nucleotide sequence ID" value="NZ_JACHJH010000002.1"/>
</dbReference>
<name>A0A7W7LM36_9ACTN</name>
<dbReference type="EMBL" id="JACHJH010000002">
    <property type="protein sequence ID" value="MBB4892604.1"/>
    <property type="molecule type" value="Genomic_DNA"/>
</dbReference>
<dbReference type="PANTHER" id="PTHR43625">
    <property type="entry name" value="AFLATOXIN B1 ALDEHYDE REDUCTASE"/>
    <property type="match status" value="1"/>
</dbReference>
<evidence type="ECO:0000259" key="2">
    <source>
        <dbReference type="Pfam" id="PF00248"/>
    </source>
</evidence>